<feature type="coiled-coil region" evidence="16">
    <location>
        <begin position="149"/>
        <end position="193"/>
    </location>
</feature>
<dbReference type="Pfam" id="PF02518">
    <property type="entry name" value="HATPase_c"/>
    <property type="match status" value="1"/>
</dbReference>
<keyword evidence="13" id="KW-0411">Iron-sulfur</keyword>
<evidence type="ECO:0000313" key="19">
    <source>
        <dbReference type="EMBL" id="SNS70266.1"/>
    </source>
</evidence>
<dbReference type="PROSITE" id="PS50113">
    <property type="entry name" value="PAC"/>
    <property type="match status" value="2"/>
</dbReference>
<dbReference type="PROSITE" id="PS50109">
    <property type="entry name" value="HIS_KIN"/>
    <property type="match status" value="1"/>
</dbReference>
<comment type="cofactor">
    <cofactor evidence="2">
        <name>[4Fe-4S] cluster</name>
        <dbReference type="ChEBI" id="CHEBI:49883"/>
    </cofactor>
</comment>
<dbReference type="Gene3D" id="2.10.70.100">
    <property type="match status" value="1"/>
</dbReference>
<protein>
    <recommendedName>
        <fullName evidence="5">Oxygen sensor histidine kinase NreB</fullName>
        <ecNumber evidence="4">2.7.13.3</ecNumber>
    </recommendedName>
    <alternativeName>
        <fullName evidence="15">Nitrogen regulation protein B</fullName>
    </alternativeName>
</protein>
<dbReference type="SUPFAM" id="SSF55785">
    <property type="entry name" value="PYP-like sensor domain (PAS domain)"/>
    <property type="match status" value="3"/>
</dbReference>
<dbReference type="GO" id="GO:0046983">
    <property type="term" value="F:protein dimerization activity"/>
    <property type="evidence" value="ECO:0007669"/>
    <property type="project" value="InterPro"/>
</dbReference>
<evidence type="ECO:0000256" key="6">
    <source>
        <dbReference type="ARBA" id="ARBA00022485"/>
    </source>
</evidence>
<dbReference type="InterPro" id="IPR035965">
    <property type="entry name" value="PAS-like_dom_sf"/>
</dbReference>
<comment type="function">
    <text evidence="14">Member of the two-component regulatory system NreB/NreC involved in the control of dissimilatory nitrate/nitrite reduction in response to oxygen. NreB functions as a direct oxygen sensor histidine kinase which is autophosphorylated, in the absence of oxygen, probably at the conserved histidine residue, and transfers its phosphate group probably to a conserved aspartate residue of NreC. NreB/NreC activates the expression of the nitrate (narGHJI) and nitrite (nir) reductase operons, as well as the putative nitrate transporter gene narT.</text>
</comment>
<dbReference type="InterPro" id="IPR050482">
    <property type="entry name" value="Sensor_HK_TwoCompSys"/>
</dbReference>
<sequence>MATGSGLEEATAKSQSNAKLDKKSLRQIATAFPGAYLVLSPDLEIQLVSDAYLAATLSKREDILGKYLFDAFPDNPATPEANAVKNLHASLMCVLETGKPHQLPLQHYDVPRQEGGFAVKYWNALNTPVLNETGEVIHIIHKVTDVTALAQSRAKVKDLEAEHHVLQTTLEQLRKTQQQLHDSEALLREAEQAGHIGSYEADIPDLNFRFSDGMYKLLGYEPGAFVPTLDLIDASSHPEDIPVVRQILEEAALYQQPYEYTRRVYRPDGQMRYIHSIGKVAQNSQGRPTFIAIAQDVTERRQTEEKLRQSETQFRTLISNTPDIITRWDKDLNLVFNNQVFKPKGGLPVYLLYQQENSGAEQPANQGLTWPEKVKRVLATGETLEHYSSYPMPDGTARYHSRLVPEFAEDGTVKRVLAIARDITSLKRLEQENLDLRLSQQKELVIAILEAQETERRRIAEGLHNGIGQLLYAAKLNLDQLCHPEQGQPEQGVDTTFTKVDQILEQAIRQTRGLSHQLTPAVLEDFGLQVALEEIGTMFNGPKLQFHTYVLKLRPHLDKHVQVAVYRMAQELANNIVKHAKATEASLLLREQKGSLILLAEDNGIGFRPEQVRSQGMGLKFIRDWVQLLSGSLSIDAAPGKGALVQIHLPLPDSQT</sequence>
<dbReference type="CDD" id="cd00130">
    <property type="entry name" value="PAS"/>
    <property type="match status" value="1"/>
</dbReference>
<dbReference type="SMART" id="SM00387">
    <property type="entry name" value="HATPase_c"/>
    <property type="match status" value="1"/>
</dbReference>
<keyword evidence="16" id="KW-0175">Coiled coil</keyword>
<dbReference type="Gene3D" id="1.20.5.1930">
    <property type="match status" value="1"/>
</dbReference>
<feature type="domain" description="Histidine kinase" evidence="17">
    <location>
        <begin position="565"/>
        <end position="653"/>
    </location>
</feature>
<keyword evidence="7" id="KW-0963">Cytoplasm</keyword>
<dbReference type="SMART" id="SM00091">
    <property type="entry name" value="PAS"/>
    <property type="match status" value="3"/>
</dbReference>
<dbReference type="Pfam" id="PF08447">
    <property type="entry name" value="PAS_3"/>
    <property type="match status" value="1"/>
</dbReference>
<keyword evidence="12" id="KW-0902">Two-component regulatory system</keyword>
<evidence type="ECO:0000259" key="17">
    <source>
        <dbReference type="PROSITE" id="PS50109"/>
    </source>
</evidence>
<dbReference type="Pfam" id="PF08448">
    <property type="entry name" value="PAS_4"/>
    <property type="match status" value="2"/>
</dbReference>
<evidence type="ECO:0000256" key="8">
    <source>
        <dbReference type="ARBA" id="ARBA00022679"/>
    </source>
</evidence>
<accession>A0A239GLX4</accession>
<evidence type="ECO:0000256" key="10">
    <source>
        <dbReference type="ARBA" id="ARBA00022777"/>
    </source>
</evidence>
<keyword evidence="11" id="KW-0408">Iron</keyword>
<evidence type="ECO:0000256" key="15">
    <source>
        <dbReference type="ARBA" id="ARBA00030800"/>
    </source>
</evidence>
<dbReference type="GO" id="GO:0051539">
    <property type="term" value="F:4 iron, 4 sulfur cluster binding"/>
    <property type="evidence" value="ECO:0007669"/>
    <property type="project" value="UniProtKB-KW"/>
</dbReference>
<reference evidence="20" key="1">
    <citation type="submission" date="2017-06" db="EMBL/GenBank/DDBJ databases">
        <authorList>
            <person name="Varghese N."/>
            <person name="Submissions S."/>
        </authorList>
    </citation>
    <scope>NUCLEOTIDE SEQUENCE [LARGE SCALE GENOMIC DNA]</scope>
    <source>
        <strain evidence="20">NKM1</strain>
    </source>
</reference>
<dbReference type="AlphaFoldDB" id="A0A239GLX4"/>
<organism evidence="19 20">
    <name type="scientific">Pontibacter ummariensis</name>
    <dbReference type="NCBI Taxonomy" id="1610492"/>
    <lineage>
        <taxon>Bacteria</taxon>
        <taxon>Pseudomonadati</taxon>
        <taxon>Bacteroidota</taxon>
        <taxon>Cytophagia</taxon>
        <taxon>Cytophagales</taxon>
        <taxon>Hymenobacteraceae</taxon>
        <taxon>Pontibacter</taxon>
    </lineage>
</organism>
<dbReference type="PANTHER" id="PTHR24421:SF58">
    <property type="entry name" value="SIGNAL TRANSDUCTION HISTIDINE-PROTEIN KINASE_PHOSPHATASE UHPB"/>
    <property type="match status" value="1"/>
</dbReference>
<dbReference type="GO" id="GO:0046872">
    <property type="term" value="F:metal ion binding"/>
    <property type="evidence" value="ECO:0007669"/>
    <property type="project" value="UniProtKB-KW"/>
</dbReference>
<dbReference type="CDD" id="cd16917">
    <property type="entry name" value="HATPase_UhpB-NarQ-NarX-like"/>
    <property type="match status" value="1"/>
</dbReference>
<evidence type="ECO:0000256" key="3">
    <source>
        <dbReference type="ARBA" id="ARBA00004496"/>
    </source>
</evidence>
<proteinExistence type="predicted"/>
<feature type="domain" description="PAC" evidence="18">
    <location>
        <begin position="258"/>
        <end position="309"/>
    </location>
</feature>
<dbReference type="Gene3D" id="3.30.565.10">
    <property type="entry name" value="Histidine kinase-like ATPase, C-terminal domain"/>
    <property type="match status" value="1"/>
</dbReference>
<evidence type="ECO:0000256" key="7">
    <source>
        <dbReference type="ARBA" id="ARBA00022490"/>
    </source>
</evidence>
<evidence type="ECO:0000313" key="20">
    <source>
        <dbReference type="Proteomes" id="UP000198432"/>
    </source>
</evidence>
<dbReference type="InterPro" id="IPR036890">
    <property type="entry name" value="HATPase_C_sf"/>
</dbReference>
<keyword evidence="20" id="KW-1185">Reference proteome</keyword>
<dbReference type="InterPro" id="IPR011712">
    <property type="entry name" value="Sig_transdc_His_kin_sub3_dim/P"/>
</dbReference>
<dbReference type="SUPFAM" id="SSF55874">
    <property type="entry name" value="ATPase domain of HSP90 chaperone/DNA topoisomerase II/histidine kinase"/>
    <property type="match status" value="1"/>
</dbReference>
<dbReference type="EC" id="2.7.13.3" evidence="4"/>
<evidence type="ECO:0000256" key="14">
    <source>
        <dbReference type="ARBA" id="ARBA00024827"/>
    </source>
</evidence>
<feature type="domain" description="PAC" evidence="18">
    <location>
        <begin position="382"/>
        <end position="435"/>
    </location>
</feature>
<dbReference type="Proteomes" id="UP000198432">
    <property type="component" value="Unassembled WGS sequence"/>
</dbReference>
<dbReference type="GO" id="GO:0016020">
    <property type="term" value="C:membrane"/>
    <property type="evidence" value="ECO:0007669"/>
    <property type="project" value="InterPro"/>
</dbReference>
<dbReference type="InterPro" id="IPR005467">
    <property type="entry name" value="His_kinase_dom"/>
</dbReference>
<dbReference type="InterPro" id="IPR000700">
    <property type="entry name" value="PAS-assoc_C"/>
</dbReference>
<dbReference type="Gene3D" id="3.30.450.20">
    <property type="entry name" value="PAS domain"/>
    <property type="match status" value="3"/>
</dbReference>
<dbReference type="Pfam" id="PF07730">
    <property type="entry name" value="HisKA_3"/>
    <property type="match status" value="1"/>
</dbReference>
<dbReference type="NCBIfam" id="TIGR00229">
    <property type="entry name" value="sensory_box"/>
    <property type="match status" value="1"/>
</dbReference>
<keyword evidence="10" id="KW-0418">Kinase</keyword>
<gene>
    <name evidence="19" type="ORF">SAMN06296052_111136</name>
</gene>
<dbReference type="InterPro" id="IPR013655">
    <property type="entry name" value="PAS_fold_3"/>
</dbReference>
<evidence type="ECO:0000256" key="4">
    <source>
        <dbReference type="ARBA" id="ARBA00012438"/>
    </source>
</evidence>
<comment type="catalytic activity">
    <reaction evidence="1">
        <text>ATP + protein L-histidine = ADP + protein N-phospho-L-histidine.</text>
        <dbReference type="EC" id="2.7.13.3"/>
    </reaction>
</comment>
<evidence type="ECO:0000256" key="12">
    <source>
        <dbReference type="ARBA" id="ARBA00023012"/>
    </source>
</evidence>
<dbReference type="EMBL" id="FZOQ01000011">
    <property type="protein sequence ID" value="SNS70266.1"/>
    <property type="molecule type" value="Genomic_DNA"/>
</dbReference>
<dbReference type="PANTHER" id="PTHR24421">
    <property type="entry name" value="NITRATE/NITRITE SENSOR PROTEIN NARX-RELATED"/>
    <property type="match status" value="1"/>
</dbReference>
<evidence type="ECO:0000256" key="9">
    <source>
        <dbReference type="ARBA" id="ARBA00022723"/>
    </source>
</evidence>
<evidence type="ECO:0000256" key="16">
    <source>
        <dbReference type="SAM" id="Coils"/>
    </source>
</evidence>
<dbReference type="InterPro" id="IPR004358">
    <property type="entry name" value="Sig_transdc_His_kin-like_C"/>
</dbReference>
<keyword evidence="9" id="KW-0479">Metal-binding</keyword>
<evidence type="ECO:0000256" key="11">
    <source>
        <dbReference type="ARBA" id="ARBA00023004"/>
    </source>
</evidence>
<comment type="subcellular location">
    <subcellularLocation>
        <location evidence="3">Cytoplasm</location>
    </subcellularLocation>
</comment>
<evidence type="ECO:0000256" key="5">
    <source>
        <dbReference type="ARBA" id="ARBA00017322"/>
    </source>
</evidence>
<evidence type="ECO:0000256" key="1">
    <source>
        <dbReference type="ARBA" id="ARBA00000085"/>
    </source>
</evidence>
<dbReference type="InterPro" id="IPR001610">
    <property type="entry name" value="PAC"/>
</dbReference>
<dbReference type="GO" id="GO:0000155">
    <property type="term" value="F:phosphorelay sensor kinase activity"/>
    <property type="evidence" value="ECO:0007669"/>
    <property type="project" value="InterPro"/>
</dbReference>
<keyword evidence="8" id="KW-0808">Transferase</keyword>
<dbReference type="InterPro" id="IPR003594">
    <property type="entry name" value="HATPase_dom"/>
</dbReference>
<dbReference type="PRINTS" id="PR00344">
    <property type="entry name" value="BCTRLSENSOR"/>
</dbReference>
<evidence type="ECO:0000259" key="18">
    <source>
        <dbReference type="PROSITE" id="PS50113"/>
    </source>
</evidence>
<evidence type="ECO:0000256" key="2">
    <source>
        <dbReference type="ARBA" id="ARBA00001966"/>
    </source>
</evidence>
<dbReference type="InterPro" id="IPR000014">
    <property type="entry name" value="PAS"/>
</dbReference>
<dbReference type="InterPro" id="IPR013656">
    <property type="entry name" value="PAS_4"/>
</dbReference>
<name>A0A239GLX4_9BACT</name>
<keyword evidence="6" id="KW-0004">4Fe-4S</keyword>
<dbReference type="SMART" id="SM00086">
    <property type="entry name" value="PAC"/>
    <property type="match status" value="2"/>
</dbReference>
<evidence type="ECO:0000256" key="13">
    <source>
        <dbReference type="ARBA" id="ARBA00023014"/>
    </source>
</evidence>
<dbReference type="GO" id="GO:0005737">
    <property type="term" value="C:cytoplasm"/>
    <property type="evidence" value="ECO:0007669"/>
    <property type="project" value="UniProtKB-SubCell"/>
</dbReference>